<sequence>MRNRLQERALWTAIIVAMVAVLAALAVLQYRWSKRVTDATEARINASLKASILDWHLSLLREISEPAFAMQVSSEPDNRENWNTYFERYRAWHGTATRPELFANLYLIRVPRSGEEAVFRRDIGEKRFHRENPPPRFAAMMNELRRQSLDPEMLERRVTDDPHTREDNLRGQIPHDPLFGWQFEQNLPALVHPLIHNDVETDEREGHGKRFRAADAELREEQEHARLPERDFDRDDTEPVTWIVIELDAKVLEQKLLPELALHYFGGPQGANYDNAVIAGRTERVLYSSSPEFVQRPFDHPDAVLDIFGPPPTNGTQLSHDFAGDFHAGGAKRATNVEEMRNMAAPTWMPVMQDGGHEPHWNLVVRHRRGSLEAQMAAIRRRDLGISLGILLLLGATMTMLIVVTRRAQRLARLQMEFVATVSHELRTPLAVICSAADNLSDGVVNGQQQLQRYGEMIKVQGRQLIALVEQILLFAATREGRQTYHLERLDVRKIIEVVVSNTAGLLDVSGVKLESEMESGLPQVIADLSAVSQCVQNLVINAVKYGGEAKWVRVTARRKASPEGREILIGVEDRGMGIAADELEHVFEPFYRSPQIAAAQIRGTGLGLPLAKSLAEAMNGSLTVSSEVGKGSTFTLHLPFAEDSPLRTAAEAATTGVLTSA</sequence>
<dbReference type="InterPro" id="IPR003594">
    <property type="entry name" value="HATPase_dom"/>
</dbReference>
<protein>
    <recommendedName>
        <fullName evidence="2">histidine kinase</fullName>
        <ecNumber evidence="2">2.7.13.3</ecNumber>
    </recommendedName>
</protein>
<evidence type="ECO:0000256" key="4">
    <source>
        <dbReference type="ARBA" id="ARBA00022679"/>
    </source>
</evidence>
<dbReference type="PRINTS" id="PR00344">
    <property type="entry name" value="BCTRLSENSOR"/>
</dbReference>
<evidence type="ECO:0000256" key="1">
    <source>
        <dbReference type="ARBA" id="ARBA00000085"/>
    </source>
</evidence>
<keyword evidence="6" id="KW-0812">Transmembrane</keyword>
<dbReference type="SMART" id="SM00388">
    <property type="entry name" value="HisKA"/>
    <property type="match status" value="1"/>
</dbReference>
<evidence type="ECO:0000256" key="6">
    <source>
        <dbReference type="SAM" id="Phobius"/>
    </source>
</evidence>
<accession>Q1IM37</accession>
<dbReference type="STRING" id="204669.Acid345_3062"/>
<evidence type="ECO:0000256" key="5">
    <source>
        <dbReference type="ARBA" id="ARBA00022777"/>
    </source>
</evidence>
<dbReference type="GO" id="GO:0000155">
    <property type="term" value="F:phosphorelay sensor kinase activity"/>
    <property type="evidence" value="ECO:0007669"/>
    <property type="project" value="InterPro"/>
</dbReference>
<dbReference type="SUPFAM" id="SSF55874">
    <property type="entry name" value="ATPase domain of HSP90 chaperone/DNA topoisomerase II/histidine kinase"/>
    <property type="match status" value="1"/>
</dbReference>
<evidence type="ECO:0000313" key="8">
    <source>
        <dbReference type="EMBL" id="ABF42063.1"/>
    </source>
</evidence>
<evidence type="ECO:0000256" key="3">
    <source>
        <dbReference type="ARBA" id="ARBA00022553"/>
    </source>
</evidence>
<reference evidence="8 9" key="1">
    <citation type="journal article" date="2009" name="Appl. Environ. Microbiol.">
        <title>Three genomes from the phylum Acidobacteria provide insight into the lifestyles of these microorganisms in soils.</title>
        <authorList>
            <person name="Ward N.L."/>
            <person name="Challacombe J.F."/>
            <person name="Janssen P.H."/>
            <person name="Henrissat B."/>
            <person name="Coutinho P.M."/>
            <person name="Wu M."/>
            <person name="Xie G."/>
            <person name="Haft D.H."/>
            <person name="Sait M."/>
            <person name="Badger J."/>
            <person name="Barabote R.D."/>
            <person name="Bradley B."/>
            <person name="Brettin T.S."/>
            <person name="Brinkac L.M."/>
            <person name="Bruce D."/>
            <person name="Creasy T."/>
            <person name="Daugherty S.C."/>
            <person name="Davidsen T.M."/>
            <person name="DeBoy R.T."/>
            <person name="Detter J.C."/>
            <person name="Dodson R.J."/>
            <person name="Durkin A.S."/>
            <person name="Ganapathy A."/>
            <person name="Gwinn-Giglio M."/>
            <person name="Han C.S."/>
            <person name="Khouri H."/>
            <person name="Kiss H."/>
            <person name="Kothari S.P."/>
            <person name="Madupu R."/>
            <person name="Nelson K.E."/>
            <person name="Nelson W.C."/>
            <person name="Paulsen I."/>
            <person name="Penn K."/>
            <person name="Ren Q."/>
            <person name="Rosovitz M.J."/>
            <person name="Selengut J.D."/>
            <person name="Shrivastava S."/>
            <person name="Sullivan S.A."/>
            <person name="Tapia R."/>
            <person name="Thompson L.S."/>
            <person name="Watkins K.L."/>
            <person name="Yang Q."/>
            <person name="Yu C."/>
            <person name="Zafar N."/>
            <person name="Zhou L."/>
            <person name="Kuske C.R."/>
        </authorList>
    </citation>
    <scope>NUCLEOTIDE SEQUENCE [LARGE SCALE GENOMIC DNA]</scope>
    <source>
        <strain evidence="8 9">Ellin345</strain>
    </source>
</reference>
<proteinExistence type="predicted"/>
<dbReference type="InterPro" id="IPR003661">
    <property type="entry name" value="HisK_dim/P_dom"/>
</dbReference>
<dbReference type="InterPro" id="IPR036890">
    <property type="entry name" value="HATPase_C_sf"/>
</dbReference>
<dbReference type="GO" id="GO:0005886">
    <property type="term" value="C:plasma membrane"/>
    <property type="evidence" value="ECO:0007669"/>
    <property type="project" value="TreeGrafter"/>
</dbReference>
<dbReference type="InterPro" id="IPR005467">
    <property type="entry name" value="His_kinase_dom"/>
</dbReference>
<feature type="domain" description="Histidine kinase" evidence="7">
    <location>
        <begin position="421"/>
        <end position="643"/>
    </location>
</feature>
<dbReference type="Gene3D" id="3.30.565.10">
    <property type="entry name" value="Histidine kinase-like ATPase, C-terminal domain"/>
    <property type="match status" value="1"/>
</dbReference>
<dbReference type="RefSeq" id="WP_011523864.1">
    <property type="nucleotide sequence ID" value="NC_008009.1"/>
</dbReference>
<dbReference type="GO" id="GO:0009927">
    <property type="term" value="F:histidine phosphotransfer kinase activity"/>
    <property type="evidence" value="ECO:0007669"/>
    <property type="project" value="TreeGrafter"/>
</dbReference>
<feature type="transmembrane region" description="Helical" evidence="6">
    <location>
        <begin position="384"/>
        <end position="404"/>
    </location>
</feature>
<dbReference type="Pfam" id="PF00512">
    <property type="entry name" value="HisKA"/>
    <property type="match status" value="1"/>
</dbReference>
<dbReference type="EC" id="2.7.13.3" evidence="2"/>
<dbReference type="CDD" id="cd00082">
    <property type="entry name" value="HisKA"/>
    <property type="match status" value="1"/>
</dbReference>
<dbReference type="SMART" id="SM00387">
    <property type="entry name" value="HATPase_c"/>
    <property type="match status" value="1"/>
</dbReference>
<evidence type="ECO:0000256" key="2">
    <source>
        <dbReference type="ARBA" id="ARBA00012438"/>
    </source>
</evidence>
<dbReference type="InterPro" id="IPR004358">
    <property type="entry name" value="Sig_transdc_His_kin-like_C"/>
</dbReference>
<keyword evidence="9" id="KW-1185">Reference proteome</keyword>
<evidence type="ECO:0000259" key="7">
    <source>
        <dbReference type="PROSITE" id="PS50109"/>
    </source>
</evidence>
<dbReference type="Pfam" id="PF02518">
    <property type="entry name" value="HATPase_c"/>
    <property type="match status" value="1"/>
</dbReference>
<keyword evidence="6" id="KW-0472">Membrane</keyword>
<dbReference type="Gene3D" id="1.10.287.130">
    <property type="match status" value="1"/>
</dbReference>
<dbReference type="PANTHER" id="PTHR43047">
    <property type="entry name" value="TWO-COMPONENT HISTIDINE PROTEIN KINASE"/>
    <property type="match status" value="1"/>
</dbReference>
<feature type="transmembrane region" description="Helical" evidence="6">
    <location>
        <begin position="9"/>
        <end position="32"/>
    </location>
</feature>
<dbReference type="HOGENOM" id="CLU_414352_0_0_0"/>
<evidence type="ECO:0000313" key="9">
    <source>
        <dbReference type="Proteomes" id="UP000002432"/>
    </source>
</evidence>
<keyword evidence="3" id="KW-0597">Phosphoprotein</keyword>
<keyword evidence="4" id="KW-0808">Transferase</keyword>
<dbReference type="EMBL" id="CP000360">
    <property type="protein sequence ID" value="ABF42063.1"/>
    <property type="molecule type" value="Genomic_DNA"/>
</dbReference>
<dbReference type="OrthoDB" id="127658at2"/>
<dbReference type="eggNOG" id="COG2205">
    <property type="taxonomic scope" value="Bacteria"/>
</dbReference>
<dbReference type="InterPro" id="IPR036097">
    <property type="entry name" value="HisK_dim/P_sf"/>
</dbReference>
<dbReference type="EnsemblBacteria" id="ABF42063">
    <property type="protein sequence ID" value="ABF42063"/>
    <property type="gene ID" value="Acid345_3062"/>
</dbReference>
<dbReference type="SUPFAM" id="SSF47384">
    <property type="entry name" value="Homodimeric domain of signal transducing histidine kinase"/>
    <property type="match status" value="1"/>
</dbReference>
<organism evidence="8 9">
    <name type="scientific">Koribacter versatilis (strain Ellin345)</name>
    <dbReference type="NCBI Taxonomy" id="204669"/>
    <lineage>
        <taxon>Bacteria</taxon>
        <taxon>Pseudomonadati</taxon>
        <taxon>Acidobacteriota</taxon>
        <taxon>Terriglobia</taxon>
        <taxon>Terriglobales</taxon>
        <taxon>Candidatus Korobacteraceae</taxon>
        <taxon>Candidatus Korobacter</taxon>
    </lineage>
</organism>
<dbReference type="Proteomes" id="UP000002432">
    <property type="component" value="Chromosome"/>
</dbReference>
<dbReference type="AlphaFoldDB" id="Q1IM37"/>
<name>Q1IM37_KORVE</name>
<gene>
    <name evidence="8" type="ordered locus">Acid345_3062</name>
</gene>
<dbReference type="PROSITE" id="PS50109">
    <property type="entry name" value="HIS_KIN"/>
    <property type="match status" value="1"/>
</dbReference>
<keyword evidence="5 8" id="KW-0418">Kinase</keyword>
<comment type="catalytic activity">
    <reaction evidence="1">
        <text>ATP + protein L-histidine = ADP + protein N-phospho-L-histidine.</text>
        <dbReference type="EC" id="2.7.13.3"/>
    </reaction>
</comment>
<dbReference type="PANTHER" id="PTHR43047:SF72">
    <property type="entry name" value="OSMOSENSING HISTIDINE PROTEIN KINASE SLN1"/>
    <property type="match status" value="1"/>
</dbReference>
<keyword evidence="6" id="KW-1133">Transmembrane helix</keyword>
<dbReference type="KEGG" id="aba:Acid345_3062"/>